<dbReference type="SUPFAM" id="SSF57850">
    <property type="entry name" value="RING/U-box"/>
    <property type="match status" value="1"/>
</dbReference>
<evidence type="ECO:0000259" key="4">
    <source>
        <dbReference type="PROSITE" id="PS50089"/>
    </source>
</evidence>
<keyword evidence="1" id="KW-0862">Zinc</keyword>
<feature type="compositionally biased region" description="Polar residues" evidence="2">
    <location>
        <begin position="125"/>
        <end position="140"/>
    </location>
</feature>
<name>A0A9P8A7N2_MORAP</name>
<feature type="region of interest" description="Disordered" evidence="2">
    <location>
        <begin position="1"/>
        <end position="244"/>
    </location>
</feature>
<evidence type="ECO:0000256" key="3">
    <source>
        <dbReference type="SAM" id="Phobius"/>
    </source>
</evidence>
<keyword evidence="3" id="KW-0812">Transmembrane</keyword>
<feature type="compositionally biased region" description="Polar residues" evidence="2">
    <location>
        <begin position="181"/>
        <end position="190"/>
    </location>
</feature>
<reference evidence="5" key="1">
    <citation type="submission" date="2021-07" db="EMBL/GenBank/DDBJ databases">
        <title>Draft genome of Mortierella alpina, strain LL118, isolated from an aspen leaf litter sample.</title>
        <authorList>
            <person name="Yang S."/>
            <person name="Vinatzer B.A."/>
        </authorList>
    </citation>
    <scope>NUCLEOTIDE SEQUENCE</scope>
    <source>
        <strain evidence="5">LL118</strain>
    </source>
</reference>
<dbReference type="PANTHER" id="PTHR46225">
    <property type="entry name" value="C3H4 TYPE ZINC FINGER PROTEIN"/>
    <property type="match status" value="1"/>
</dbReference>
<keyword evidence="3" id="KW-1133">Transmembrane helix</keyword>
<dbReference type="SMART" id="SM00184">
    <property type="entry name" value="RING"/>
    <property type="match status" value="1"/>
</dbReference>
<keyword evidence="1" id="KW-0479">Metal-binding</keyword>
<feature type="compositionally biased region" description="Acidic residues" evidence="2">
    <location>
        <begin position="208"/>
        <end position="217"/>
    </location>
</feature>
<keyword evidence="1" id="KW-0863">Zinc-finger</keyword>
<evidence type="ECO:0000313" key="6">
    <source>
        <dbReference type="Proteomes" id="UP000717515"/>
    </source>
</evidence>
<feature type="transmembrane region" description="Helical" evidence="3">
    <location>
        <begin position="288"/>
        <end position="321"/>
    </location>
</feature>
<dbReference type="InterPro" id="IPR013083">
    <property type="entry name" value="Znf_RING/FYVE/PHD"/>
</dbReference>
<dbReference type="PANTHER" id="PTHR46225:SF19">
    <property type="entry name" value="RING-TYPE DOMAIN-CONTAINING PROTEIN"/>
    <property type="match status" value="1"/>
</dbReference>
<dbReference type="CDD" id="cd16454">
    <property type="entry name" value="RING-H2_PA-TM-RING"/>
    <property type="match status" value="1"/>
</dbReference>
<dbReference type="Proteomes" id="UP000717515">
    <property type="component" value="Unassembled WGS sequence"/>
</dbReference>
<feature type="compositionally biased region" description="Low complexity" evidence="2">
    <location>
        <begin position="530"/>
        <end position="547"/>
    </location>
</feature>
<dbReference type="Gene3D" id="3.30.40.10">
    <property type="entry name" value="Zinc/RING finger domain, C3HC4 (zinc finger)"/>
    <property type="match status" value="1"/>
</dbReference>
<dbReference type="PROSITE" id="PS50089">
    <property type="entry name" value="ZF_RING_2"/>
    <property type="match status" value="1"/>
</dbReference>
<feature type="compositionally biased region" description="Low complexity" evidence="2">
    <location>
        <begin position="41"/>
        <end position="99"/>
    </location>
</feature>
<organism evidence="5 6">
    <name type="scientific">Mortierella alpina</name>
    <name type="common">Oleaginous fungus</name>
    <name type="synonym">Mortierella renispora</name>
    <dbReference type="NCBI Taxonomy" id="64518"/>
    <lineage>
        <taxon>Eukaryota</taxon>
        <taxon>Fungi</taxon>
        <taxon>Fungi incertae sedis</taxon>
        <taxon>Mucoromycota</taxon>
        <taxon>Mortierellomycotina</taxon>
        <taxon>Mortierellomycetes</taxon>
        <taxon>Mortierellales</taxon>
        <taxon>Mortierellaceae</taxon>
        <taxon>Mortierella</taxon>
    </lineage>
</organism>
<comment type="caution">
    <text evidence="5">The sequence shown here is derived from an EMBL/GenBank/DDBJ whole genome shotgun (WGS) entry which is preliminary data.</text>
</comment>
<dbReference type="GO" id="GO:0008270">
    <property type="term" value="F:zinc ion binding"/>
    <property type="evidence" value="ECO:0007669"/>
    <property type="project" value="UniProtKB-KW"/>
</dbReference>
<keyword evidence="3" id="KW-0472">Membrane</keyword>
<feature type="transmembrane region" description="Helical" evidence="3">
    <location>
        <begin position="258"/>
        <end position="276"/>
    </location>
</feature>
<feature type="compositionally biased region" description="Low complexity" evidence="2">
    <location>
        <begin position="12"/>
        <end position="27"/>
    </location>
</feature>
<evidence type="ECO:0000256" key="2">
    <source>
        <dbReference type="SAM" id="MobiDB-lite"/>
    </source>
</evidence>
<evidence type="ECO:0000313" key="5">
    <source>
        <dbReference type="EMBL" id="KAG9326233.1"/>
    </source>
</evidence>
<dbReference type="Pfam" id="PF13639">
    <property type="entry name" value="zf-RING_2"/>
    <property type="match status" value="1"/>
</dbReference>
<feature type="region of interest" description="Disordered" evidence="2">
    <location>
        <begin position="528"/>
        <end position="568"/>
    </location>
</feature>
<dbReference type="AlphaFoldDB" id="A0A9P8A7N2"/>
<dbReference type="EMBL" id="JAIFTL010000023">
    <property type="protein sequence ID" value="KAG9326233.1"/>
    <property type="molecule type" value="Genomic_DNA"/>
</dbReference>
<feature type="domain" description="RING-type" evidence="4">
    <location>
        <begin position="477"/>
        <end position="518"/>
    </location>
</feature>
<evidence type="ECO:0000256" key="1">
    <source>
        <dbReference type="PROSITE-ProRule" id="PRU00175"/>
    </source>
</evidence>
<dbReference type="InterPro" id="IPR001841">
    <property type="entry name" value="Znf_RING"/>
</dbReference>
<sequence>MVEFPGEDCRPPSRFSSSAASPAEPHPLLIHAPSHTPSQQPRLSLSHPFPHSHSFSSPHSARSPSPSSSSTSSHYYSPTSTPYPVVYSSPSLLDSARSSAHYRHSHPHSPPLYSSPFNDPLGERPSTSSIITDPLSSTTDPDYLFPQLVLPNNHRTSMSSTQQNDPPAMASSPQPRPTALTMDTAQSHSHATAEDLESGQPSRRIDSETSEAEDEADASTTRPRSVADFAIDSANSNPAGRRGAPLTTRDILLERQRTLMEIAGTCLFFLSNYFLFTQAACRQEAPALFYMTIVYVVLGYIVILVPILLCLAVILCLPLVLRVMRALDLGPVVGVKGATEEMIAAIPIVKYRKPAVVEQGGDGAVLSTTLHVDMQSSADPPPTVGAGVDHIQAPASPTAGSAATAVPTLTSQNSGLPISNSSSISVPTSRPKRSFFGLFQRSKKGALSGSEKSAVKSPTQTAPVEYLTLEDAQDAVCAICLCDYEDEEELRKMKCSHYFHKDCVDEWLRLHRNCPLCKRDIEELSGLREGATSSSVSASPSSPGTVSAPERSLLAPLARTLSSPTRPT</sequence>
<protein>
    <recommendedName>
        <fullName evidence="4">RING-type domain-containing protein</fullName>
    </recommendedName>
</protein>
<feature type="compositionally biased region" description="Polar residues" evidence="2">
    <location>
        <begin position="153"/>
        <end position="165"/>
    </location>
</feature>
<proteinExistence type="predicted"/>
<gene>
    <name evidence="5" type="ORF">KVV02_000948</name>
</gene>
<accession>A0A9P8A7N2</accession>